<evidence type="ECO:0000313" key="2">
    <source>
        <dbReference type="EMBL" id="KZP05826.1"/>
    </source>
</evidence>
<keyword evidence="1" id="KW-0732">Signal</keyword>
<keyword evidence="3" id="KW-1185">Reference proteome</keyword>
<protein>
    <recommendedName>
        <fullName evidence="4">Secreted protein</fullName>
    </recommendedName>
</protein>
<reference evidence="2 3" key="1">
    <citation type="journal article" date="2016" name="Mol. Biol. Evol.">
        <title>Comparative Genomics of Early-Diverging Mushroom-Forming Fungi Provides Insights into the Origins of Lignocellulose Decay Capabilities.</title>
        <authorList>
            <person name="Nagy L.G."/>
            <person name="Riley R."/>
            <person name="Tritt A."/>
            <person name="Adam C."/>
            <person name="Daum C."/>
            <person name="Floudas D."/>
            <person name="Sun H."/>
            <person name="Yadav J.S."/>
            <person name="Pangilinan J."/>
            <person name="Larsson K.H."/>
            <person name="Matsuura K."/>
            <person name="Barry K."/>
            <person name="Labutti K."/>
            <person name="Kuo R."/>
            <person name="Ohm R.A."/>
            <person name="Bhattacharya S.S."/>
            <person name="Shirouzu T."/>
            <person name="Yoshinaga Y."/>
            <person name="Martin F.M."/>
            <person name="Grigoriev I.V."/>
            <person name="Hibbett D.S."/>
        </authorList>
    </citation>
    <scope>NUCLEOTIDE SEQUENCE [LARGE SCALE GENOMIC DNA]</scope>
    <source>
        <strain evidence="2 3">CBS 109695</strain>
    </source>
</reference>
<feature type="chain" id="PRO_5007893806" description="Secreted protein" evidence="1">
    <location>
        <begin position="20"/>
        <end position="83"/>
    </location>
</feature>
<evidence type="ECO:0000313" key="3">
    <source>
        <dbReference type="Proteomes" id="UP000076532"/>
    </source>
</evidence>
<proteinExistence type="predicted"/>
<name>A0A167W8W8_9AGAM</name>
<evidence type="ECO:0008006" key="4">
    <source>
        <dbReference type="Google" id="ProtNLM"/>
    </source>
</evidence>
<evidence type="ECO:0000256" key="1">
    <source>
        <dbReference type="SAM" id="SignalP"/>
    </source>
</evidence>
<gene>
    <name evidence="2" type="ORF">FIBSPDRAFT_339455</name>
</gene>
<dbReference type="EMBL" id="KV417817">
    <property type="protein sequence ID" value="KZP05826.1"/>
    <property type="molecule type" value="Genomic_DNA"/>
</dbReference>
<dbReference type="AlphaFoldDB" id="A0A167W8W8"/>
<accession>A0A167W8W8</accession>
<feature type="signal peptide" evidence="1">
    <location>
        <begin position="1"/>
        <end position="19"/>
    </location>
</feature>
<organism evidence="2 3">
    <name type="scientific">Athelia psychrophila</name>
    <dbReference type="NCBI Taxonomy" id="1759441"/>
    <lineage>
        <taxon>Eukaryota</taxon>
        <taxon>Fungi</taxon>
        <taxon>Dikarya</taxon>
        <taxon>Basidiomycota</taxon>
        <taxon>Agaricomycotina</taxon>
        <taxon>Agaricomycetes</taxon>
        <taxon>Agaricomycetidae</taxon>
        <taxon>Atheliales</taxon>
        <taxon>Atheliaceae</taxon>
        <taxon>Athelia</taxon>
    </lineage>
</organism>
<sequence>MQLLLPNLIVCGIWGVSTSISYARLGAPPLAGLPRWMETLRACQKCIYLTRSECLHPGFPRCQIRIGSANHPKHLVRSIPRFA</sequence>
<dbReference type="Proteomes" id="UP000076532">
    <property type="component" value="Unassembled WGS sequence"/>
</dbReference>